<dbReference type="FunFam" id="2.60.40.60:FF:000118">
    <property type="entry name" value="protocadherin Fat 4"/>
    <property type="match status" value="3"/>
</dbReference>
<dbReference type="GO" id="GO:0048513">
    <property type="term" value="P:animal organ development"/>
    <property type="evidence" value="ECO:0007669"/>
    <property type="project" value="UniProtKB-ARBA"/>
</dbReference>
<dbReference type="PRINTS" id="PR00205">
    <property type="entry name" value="CADHERIN"/>
</dbReference>
<dbReference type="GO" id="GO:0005886">
    <property type="term" value="C:plasma membrane"/>
    <property type="evidence" value="ECO:0007669"/>
    <property type="project" value="UniProtKB-SubCell"/>
</dbReference>
<evidence type="ECO:0000259" key="16">
    <source>
        <dbReference type="PROSITE" id="PS50268"/>
    </source>
</evidence>
<dbReference type="CDD" id="cd11304">
    <property type="entry name" value="Cadherin_repeat"/>
    <property type="match status" value="14"/>
</dbReference>
<feature type="domain" description="Cadherin" evidence="16">
    <location>
        <begin position="1372"/>
        <end position="1563"/>
    </location>
</feature>
<evidence type="ECO:0000256" key="3">
    <source>
        <dbReference type="ARBA" id="ARBA00022536"/>
    </source>
</evidence>
<feature type="domain" description="Cadherin" evidence="16">
    <location>
        <begin position="590"/>
        <end position="703"/>
    </location>
</feature>
<dbReference type="FunFam" id="2.60.40.60:FF:000382">
    <property type="entry name" value="Cadherin 23"/>
    <property type="match status" value="1"/>
</dbReference>
<keyword evidence="3" id="KW-0245">EGF-like domain</keyword>
<accession>W4VR90</accession>
<dbReference type="FunFam" id="2.60.40.60:FF:000168">
    <property type="entry name" value="Cadherin-related family member 2"/>
    <property type="match status" value="1"/>
</dbReference>
<dbReference type="Pfam" id="PF00028">
    <property type="entry name" value="Cadherin"/>
    <property type="match status" value="9"/>
</dbReference>
<evidence type="ECO:0000256" key="11">
    <source>
        <dbReference type="ARBA" id="ARBA00023157"/>
    </source>
</evidence>
<evidence type="ECO:0000256" key="8">
    <source>
        <dbReference type="ARBA" id="ARBA00022889"/>
    </source>
</evidence>
<keyword evidence="10 15" id="KW-0472">Membrane</keyword>
<dbReference type="FunFam" id="2.60.40.60:FF:000347">
    <property type="entry name" value="Cadherin 2"/>
    <property type="match status" value="1"/>
</dbReference>
<protein>
    <submittedName>
        <fullName evidence="17">Putative cadherin egf lag seven-pass g-type receptor</fullName>
    </submittedName>
</protein>
<feature type="domain" description="Cadherin" evidence="16">
    <location>
        <begin position="1564"/>
        <end position="1684"/>
    </location>
</feature>
<dbReference type="GO" id="GO:0007156">
    <property type="term" value="P:homophilic cell adhesion via plasma membrane adhesion molecules"/>
    <property type="evidence" value="ECO:0007669"/>
    <property type="project" value="InterPro"/>
</dbReference>
<feature type="domain" description="Cadherin" evidence="16">
    <location>
        <begin position="816"/>
        <end position="937"/>
    </location>
</feature>
<dbReference type="GO" id="GO:0048589">
    <property type="term" value="P:developmental growth"/>
    <property type="evidence" value="ECO:0007669"/>
    <property type="project" value="UniProtKB-ARBA"/>
</dbReference>
<keyword evidence="17" id="KW-0675">Receptor</keyword>
<keyword evidence="4 15" id="KW-0812">Transmembrane</keyword>
<dbReference type="FunFam" id="2.60.40.60:FF:000098">
    <property type="entry name" value="cadherin-23 isoform X1"/>
    <property type="match status" value="1"/>
</dbReference>
<dbReference type="GO" id="GO:0048731">
    <property type="term" value="P:system development"/>
    <property type="evidence" value="ECO:0007669"/>
    <property type="project" value="UniProtKB-ARBA"/>
</dbReference>
<dbReference type="GO" id="GO:0005509">
    <property type="term" value="F:calcium ion binding"/>
    <property type="evidence" value="ECO:0007669"/>
    <property type="project" value="UniProtKB-UniRule"/>
</dbReference>
<feature type="domain" description="Cadherin" evidence="16">
    <location>
        <begin position="143"/>
        <end position="251"/>
    </location>
</feature>
<dbReference type="GO" id="GO:0001736">
    <property type="term" value="P:establishment of planar polarity"/>
    <property type="evidence" value="ECO:0007669"/>
    <property type="project" value="UniProtKB-ARBA"/>
</dbReference>
<feature type="domain" description="Cadherin" evidence="16">
    <location>
        <begin position="704"/>
        <end position="816"/>
    </location>
</feature>
<dbReference type="InterPro" id="IPR002126">
    <property type="entry name" value="Cadherin-like_dom"/>
</dbReference>
<comment type="function">
    <text evidence="13">Cadherins are calcium-dependent cell adhesion proteins. They preferentially interact with themselves in a homophilic manner in connecting cells.</text>
</comment>
<proteinExistence type="evidence at transcript level"/>
<dbReference type="InterPro" id="IPR020894">
    <property type="entry name" value="Cadherin_CS"/>
</dbReference>
<dbReference type="PROSITE" id="PS00232">
    <property type="entry name" value="CADHERIN_1"/>
    <property type="match status" value="7"/>
</dbReference>
<evidence type="ECO:0000256" key="12">
    <source>
        <dbReference type="ARBA" id="ARBA00023180"/>
    </source>
</evidence>
<evidence type="ECO:0000256" key="14">
    <source>
        <dbReference type="PROSITE-ProRule" id="PRU00043"/>
    </source>
</evidence>
<dbReference type="FunFam" id="2.60.40.60:FF:000345">
    <property type="entry name" value="Cadherin 2"/>
    <property type="match status" value="1"/>
</dbReference>
<dbReference type="FunFam" id="2.60.40.60:FF:000344">
    <property type="entry name" value="Cadherin 2"/>
    <property type="match status" value="1"/>
</dbReference>
<evidence type="ECO:0000256" key="4">
    <source>
        <dbReference type="ARBA" id="ARBA00022692"/>
    </source>
</evidence>
<reference evidence="17" key="1">
    <citation type="journal article" date="2014" name="Insect Biochem. Mol. Biol.">
        <title>An insight into the sialome of the frog biting fly, Corethrella appendiculata.</title>
        <authorList>
            <person name="Ribeiro J.M.C."/>
            <person name="Chagas A.C."/>
            <person name="Pham V.M."/>
            <person name="Lounibos L.P."/>
            <person name="Calvo E."/>
        </authorList>
    </citation>
    <scope>NUCLEOTIDE SEQUENCE</scope>
    <source>
        <tissue evidence="17">Salivary glands</tissue>
    </source>
</reference>
<keyword evidence="7 14" id="KW-0106">Calcium</keyword>
<feature type="domain" description="Cadherin" evidence="16">
    <location>
        <begin position="48"/>
        <end position="142"/>
    </location>
</feature>
<name>W4VR90_9DIPT</name>
<keyword evidence="2" id="KW-1003">Cell membrane</keyword>
<dbReference type="FunFam" id="2.60.40.60:FF:000039">
    <property type="entry name" value="FAT atypical cadherin 3"/>
    <property type="match status" value="1"/>
</dbReference>
<dbReference type="FunFam" id="2.60.40.60:FF:000306">
    <property type="entry name" value="Cadherin 23"/>
    <property type="match status" value="1"/>
</dbReference>
<dbReference type="SUPFAM" id="SSF49313">
    <property type="entry name" value="Cadherin-like"/>
    <property type="match status" value="14"/>
</dbReference>
<evidence type="ECO:0000256" key="15">
    <source>
        <dbReference type="SAM" id="Phobius"/>
    </source>
</evidence>
<feature type="domain" description="Cadherin" evidence="16">
    <location>
        <begin position="1264"/>
        <end position="1371"/>
    </location>
</feature>
<comment type="subcellular location">
    <subcellularLocation>
        <location evidence="1">Cell membrane</location>
        <topology evidence="1">Single-pass type I membrane protein</topology>
    </subcellularLocation>
</comment>
<dbReference type="GO" id="GO:0030154">
    <property type="term" value="P:cell differentiation"/>
    <property type="evidence" value="ECO:0007669"/>
    <property type="project" value="UniProtKB-ARBA"/>
</dbReference>
<dbReference type="SMART" id="SM00112">
    <property type="entry name" value="CA"/>
    <property type="match status" value="14"/>
</dbReference>
<dbReference type="PANTHER" id="PTHR24026:SF126">
    <property type="entry name" value="PROTOCADHERIN FAT 4"/>
    <property type="match status" value="1"/>
</dbReference>
<keyword evidence="5" id="KW-0732">Signal</keyword>
<dbReference type="GO" id="GO:0007163">
    <property type="term" value="P:establishment or maintenance of cell polarity"/>
    <property type="evidence" value="ECO:0007669"/>
    <property type="project" value="UniProtKB-ARBA"/>
</dbReference>
<keyword evidence="8" id="KW-0130">Cell adhesion</keyword>
<organism evidence="17">
    <name type="scientific">Corethrella appendiculata</name>
    <dbReference type="NCBI Taxonomy" id="1370023"/>
    <lineage>
        <taxon>Eukaryota</taxon>
        <taxon>Metazoa</taxon>
        <taxon>Ecdysozoa</taxon>
        <taxon>Arthropoda</taxon>
        <taxon>Hexapoda</taxon>
        <taxon>Insecta</taxon>
        <taxon>Pterygota</taxon>
        <taxon>Neoptera</taxon>
        <taxon>Endopterygota</taxon>
        <taxon>Diptera</taxon>
        <taxon>Nematocera</taxon>
        <taxon>Culicoidea</taxon>
        <taxon>Chaoboridae</taxon>
        <taxon>Corethrella</taxon>
    </lineage>
</organism>
<sequence>MINSKNSFLFKIVLILIFYCNFVVCNRPPRFMTEGHSEIVLRLKEGVDTPIGTLIYKLKGYDPDGDPLTFGVRTTLDSDIIRIEKSGVNEANLYLDKELDREAKDEYSLILTLTDDRLGEGNFVTQSLLVLVEDVNDNEPIFKPFQSALEVAEDSRPGILTTVEATDRDEGAYGQVVYYIQELDGDNDVFTISTMHGKGVIRLAGSLDYERKSLYQLRVLAVDRANQGKINTATAALLVKVKDIEDQPPEFAVVSAVTRVSEDAPIGTKVLQVKAIDGDRGVNNRIRYSITKGSSGLFAIDEDLGVIYTTKTLDREDTRNQINGAYILEILATERSKIKPPPSVRTEVTIILTDVNDEKPTFRNKKYECEINENAQENTPVAFIGDVENDVYDHDQGNNGTFELHLEPPNDIFEITPKRSVNEATFILRVRNPKMLDYEKLKIINLTIVAKEVVPNGKLSTVPILVHIRDQNDNFPEFTKQIYESYIPENSGIGVTIAEVKAFDQDSGDYGTKGIRYINLSGSIADLLNLDSVTGVIKIKSAGGHAFDRELITKHYLTVEARDNLGRGNRNTVQLIINIQDVNDNPPIFLQNKYEARLLENKINFETPLIVEAKDLDLNGTKNSEITYEIIEGQFRDNFTLNRRTGKIEPTTPIDFEQLSRSSYNIRPIHLTVQASDSGVPSLTAKVSVIIYVQDVNDHAPKFIQSNYMKSIPEDLPSGTSILEVKAYDNDGSNPNNFVIYRIQSGASDKFVISPDTGIISVAVGASLDPDLTDPITMQYSLTVIALDGGIGDQQLQSSCIVNITILDVNNKSPTFSDPGTVSVKENTPVGTYAYRLIANDLDENPILRYYLDAKTSEARNEDGAIVKVSEYDYLSAFDLNSLDGLIRVVKLIDREKVETIKLGFIVEDVAAENGKQTATAVLSITIEDENDNNPKFRKPFYKRSITENSPNGVTITSVVAYDVDKNKTIRYSLEGPQEMTALVHLDAESGEIVVANRIDHETFQWLNFTVRATDSGVPPRSSMVDVFVQVVDENDNNPYFIGDMGNLTVYENSPIGTRIATIQANDADSGDFGKITYLIDRISSQGKFSIDPDTGVLVVADALDRETKNSYMVVIEAWDNYQFGYLSGESRNAFKQIFITVLDENDSPPNITMPTGCVQVTEFHDIKEPITKLKATDADDPALENGMVEFELMDSSGLDLFMIDQNDPWNAIVYARRSLNNLYGNYSLLITVRDRGSPPNILNEKLDICVLDFNDHAPIFLSPANNVTIRVPENATVGTQIIQVVATDDDVGANAAVRYRMKPDPMGNFRTFAIDEMTGSISLKLPLDRERQKIYEIRIEAFDQGVPTPLSTDLDLTIYVRNVNDYEPQFLVEEISVNFTEHSKPGMERKKLPDTVDRDEVDDLDDPPSNVCYFIVYGNDENYFKLDPETHILSLLRELDREVKPNHTLIIKATEDCLNPPEQLQKTHPQALKMDFNQYFNRNYKMSRSSNNKFFDFYDRYKNSRSLTFNDDELGVDSLQMNIETENPYFEKYTSQILYSEDNTLVRVVIYVQDINDNPPQFIRKIFTGGVTTSSDFGTQFMFVTAVDKDEGVNGKITYYQIGEIKKTLTEGLENLQKQPFLVDIETGAVQLNFDPQKGMKGYFDFMVLANDTYGFQDVAHVFIYLLREDQRVKFVLRQQPHEVRERINLFRETLSNVSDRIVNVDDFKIHENKDGSVDKTKTDLYLHLVDKKDNSILEVSDVLKLVDQNIERLDELFKEFNVLDTQASEALLLATNVSGGPVLIWLLVSNLFIGALLIVVLVLCASQRSNYRRQLRAARVNTFTNQSDITPRGITARVPNTNKHSVEGSNPMWLKAYENEWFKNDEDFSQNGPDSLDENVIAAEEYLSKTNKEFNGLNTQNNLIRQYNVYQQIDKLTNGNLLTKKLETTEL</sequence>
<dbReference type="PROSITE" id="PS50268">
    <property type="entry name" value="CADHERIN_2"/>
    <property type="match status" value="14"/>
</dbReference>
<evidence type="ECO:0000256" key="6">
    <source>
        <dbReference type="ARBA" id="ARBA00022737"/>
    </source>
</evidence>
<evidence type="ECO:0000256" key="5">
    <source>
        <dbReference type="ARBA" id="ARBA00022729"/>
    </source>
</evidence>
<dbReference type="PANTHER" id="PTHR24026">
    <property type="entry name" value="FAT ATYPICAL CADHERIN-RELATED"/>
    <property type="match status" value="1"/>
</dbReference>
<feature type="domain" description="Cadherin" evidence="16">
    <location>
        <begin position="938"/>
        <end position="1041"/>
    </location>
</feature>
<feature type="domain" description="Cadherin" evidence="16">
    <location>
        <begin position="1049"/>
        <end position="1152"/>
    </location>
</feature>
<dbReference type="EMBL" id="GANO01004403">
    <property type="protein sequence ID" value="JAB55468.1"/>
    <property type="molecule type" value="mRNA"/>
</dbReference>
<evidence type="ECO:0000313" key="17">
    <source>
        <dbReference type="EMBL" id="JAB55468.1"/>
    </source>
</evidence>
<keyword evidence="12" id="KW-0325">Glycoprotein</keyword>
<evidence type="ECO:0000256" key="1">
    <source>
        <dbReference type="ARBA" id="ARBA00004251"/>
    </source>
</evidence>
<evidence type="ECO:0000256" key="10">
    <source>
        <dbReference type="ARBA" id="ARBA00023136"/>
    </source>
</evidence>
<keyword evidence="9 15" id="KW-1133">Transmembrane helix</keyword>
<feature type="transmembrane region" description="Helical" evidence="15">
    <location>
        <begin position="1784"/>
        <end position="1808"/>
    </location>
</feature>
<evidence type="ECO:0000256" key="9">
    <source>
        <dbReference type="ARBA" id="ARBA00022989"/>
    </source>
</evidence>
<feature type="domain" description="Cadherin" evidence="16">
    <location>
        <begin position="1153"/>
        <end position="1261"/>
    </location>
</feature>
<dbReference type="FunFam" id="2.60.40.60:FF:000124">
    <property type="entry name" value="Cadherin-related family member 1"/>
    <property type="match status" value="1"/>
</dbReference>
<keyword evidence="11" id="KW-1015">Disulfide bond</keyword>
<feature type="transmembrane region" description="Helical" evidence="15">
    <location>
        <begin position="7"/>
        <end position="24"/>
    </location>
</feature>
<evidence type="ECO:0000256" key="7">
    <source>
        <dbReference type="ARBA" id="ARBA00022837"/>
    </source>
</evidence>
<evidence type="ECO:0000256" key="2">
    <source>
        <dbReference type="ARBA" id="ARBA00022475"/>
    </source>
</evidence>
<feature type="domain" description="Cadherin" evidence="16">
    <location>
        <begin position="479"/>
        <end position="589"/>
    </location>
</feature>
<keyword evidence="6" id="KW-0677">Repeat</keyword>
<dbReference type="Gene3D" id="2.60.40.60">
    <property type="entry name" value="Cadherins"/>
    <property type="match status" value="14"/>
</dbReference>
<evidence type="ECO:0000256" key="13">
    <source>
        <dbReference type="ARBA" id="ARBA00059331"/>
    </source>
</evidence>
<feature type="domain" description="Cadherin" evidence="16">
    <location>
        <begin position="363"/>
        <end position="478"/>
    </location>
</feature>
<feature type="domain" description="Cadherin" evidence="16">
    <location>
        <begin position="260"/>
        <end position="362"/>
    </location>
</feature>
<dbReference type="InterPro" id="IPR015919">
    <property type="entry name" value="Cadherin-like_sf"/>
</dbReference>